<evidence type="ECO:0000313" key="3">
    <source>
        <dbReference type="Proteomes" id="UP000078340"/>
    </source>
</evidence>
<feature type="region of interest" description="Disordered" evidence="1">
    <location>
        <begin position="49"/>
        <end position="134"/>
    </location>
</feature>
<sequence>MNWGGVAGAKVHEPSQHSPAACHMSSVNHCNTNPANKRQLTLHFESGTRLTTSDSTTPHRTPSHHQASALTHSLSSASSSSSPCAARRRRRNVVPRHRPHRADPLGRARPAAHHARVRPDDALHRRRPALQLPRAPAAAPVGLLRRPLLQLPLRGRPAAQPRRRPARRPVPPGAALAPDRRRRRGLGHCRHVSQLRQGGEGRLHPQWQRQPDHEDVQGAHHSALERRHRQRFCLLQQGQRAAAQRPHRAQERAPAYLHPLRQALDSSSRGRSERRPRRRTGRRGGFLQGPPGARPRGRTGSQAPAARSGAEGGHAPAVSQQPRPGARGCTFAWGAGAVRGSSGGVDAGGGVS</sequence>
<evidence type="ECO:0000313" key="2">
    <source>
        <dbReference type="EMBL" id="OAQ82865.1"/>
    </source>
</evidence>
<name>A0A179GY15_PURLI</name>
<feature type="compositionally biased region" description="Low complexity" evidence="1">
    <location>
        <begin position="64"/>
        <end position="85"/>
    </location>
</feature>
<organism evidence="2 3">
    <name type="scientific">Purpureocillium lilacinum</name>
    <name type="common">Paecilomyces lilacinus</name>
    <dbReference type="NCBI Taxonomy" id="33203"/>
    <lineage>
        <taxon>Eukaryota</taxon>
        <taxon>Fungi</taxon>
        <taxon>Dikarya</taxon>
        <taxon>Ascomycota</taxon>
        <taxon>Pezizomycotina</taxon>
        <taxon>Sordariomycetes</taxon>
        <taxon>Hypocreomycetidae</taxon>
        <taxon>Hypocreales</taxon>
        <taxon>Ophiocordycipitaceae</taxon>
        <taxon>Purpureocillium</taxon>
    </lineage>
</organism>
<dbReference type="AlphaFoldDB" id="A0A179GY15"/>
<feature type="compositionally biased region" description="Basic residues" evidence="1">
    <location>
        <begin position="86"/>
        <end position="100"/>
    </location>
</feature>
<reference evidence="2 3" key="1">
    <citation type="submission" date="2016-02" db="EMBL/GenBank/DDBJ databases">
        <title>Biosynthesis of antibiotic leucinostatins and their inhibition on Phytophthora in bio-control Purpureocillium lilacinum.</title>
        <authorList>
            <person name="Wang G."/>
            <person name="Liu Z."/>
            <person name="Lin R."/>
            <person name="Li E."/>
            <person name="Mao Z."/>
            <person name="Ling J."/>
            <person name="Yin W."/>
            <person name="Xie B."/>
        </authorList>
    </citation>
    <scope>NUCLEOTIDE SEQUENCE [LARGE SCALE GENOMIC DNA]</scope>
    <source>
        <strain evidence="2">PLFJ-1</strain>
    </source>
</reference>
<dbReference type="Proteomes" id="UP000078340">
    <property type="component" value="Unassembled WGS sequence"/>
</dbReference>
<feature type="region of interest" description="Disordered" evidence="1">
    <location>
        <begin position="1"/>
        <end position="23"/>
    </location>
</feature>
<gene>
    <name evidence="2" type="ORF">VFPFJ_08668</name>
</gene>
<accession>A0A179GY15</accession>
<feature type="region of interest" description="Disordered" evidence="1">
    <location>
        <begin position="152"/>
        <end position="225"/>
    </location>
</feature>
<feature type="compositionally biased region" description="Basic and acidic residues" evidence="1">
    <location>
        <begin position="210"/>
        <end position="225"/>
    </location>
</feature>
<feature type="region of interest" description="Disordered" evidence="1">
    <location>
        <begin position="237"/>
        <end position="352"/>
    </location>
</feature>
<comment type="caution">
    <text evidence="2">The sequence shown here is derived from an EMBL/GenBank/DDBJ whole genome shotgun (WGS) entry which is preliminary data.</text>
</comment>
<dbReference type="EMBL" id="LSBI01000008">
    <property type="protein sequence ID" value="OAQ82865.1"/>
    <property type="molecule type" value="Genomic_DNA"/>
</dbReference>
<proteinExistence type="predicted"/>
<feature type="compositionally biased region" description="Polar residues" evidence="1">
    <location>
        <begin position="49"/>
        <end position="60"/>
    </location>
</feature>
<feature type="compositionally biased region" description="Basic residues" evidence="1">
    <location>
        <begin position="180"/>
        <end position="193"/>
    </location>
</feature>
<evidence type="ECO:0000256" key="1">
    <source>
        <dbReference type="SAM" id="MobiDB-lite"/>
    </source>
</evidence>
<feature type="compositionally biased region" description="Gly residues" evidence="1">
    <location>
        <begin position="341"/>
        <end position="352"/>
    </location>
</feature>
<protein>
    <submittedName>
        <fullName evidence="2">Uncharacterized protein</fullName>
    </submittedName>
</protein>